<dbReference type="EMBL" id="OU893334">
    <property type="protein sequence ID" value="CAG9790919.1"/>
    <property type="molecule type" value="Genomic_DNA"/>
</dbReference>
<dbReference type="Pfam" id="PF11581">
    <property type="entry name" value="Argos"/>
    <property type="match status" value="1"/>
</dbReference>
<organism evidence="2 3">
    <name type="scientific">Diatraea saccharalis</name>
    <name type="common">sugarcane borer</name>
    <dbReference type="NCBI Taxonomy" id="40085"/>
    <lineage>
        <taxon>Eukaryota</taxon>
        <taxon>Metazoa</taxon>
        <taxon>Ecdysozoa</taxon>
        <taxon>Arthropoda</taxon>
        <taxon>Hexapoda</taxon>
        <taxon>Insecta</taxon>
        <taxon>Pterygota</taxon>
        <taxon>Neoptera</taxon>
        <taxon>Endopterygota</taxon>
        <taxon>Lepidoptera</taxon>
        <taxon>Glossata</taxon>
        <taxon>Ditrysia</taxon>
        <taxon>Pyraloidea</taxon>
        <taxon>Crambidae</taxon>
        <taxon>Crambinae</taxon>
        <taxon>Diatraea</taxon>
    </lineage>
</organism>
<dbReference type="Gene3D" id="2.20.20.160">
    <property type="match status" value="2"/>
</dbReference>
<keyword evidence="1" id="KW-0732">Signal</keyword>
<feature type="signal peptide" evidence="1">
    <location>
        <begin position="1"/>
        <end position="18"/>
    </location>
</feature>
<evidence type="ECO:0000256" key="1">
    <source>
        <dbReference type="SAM" id="SignalP"/>
    </source>
</evidence>
<dbReference type="AlphaFoldDB" id="A0A9N9R617"/>
<evidence type="ECO:0000313" key="3">
    <source>
        <dbReference type="Proteomes" id="UP001153714"/>
    </source>
</evidence>
<reference evidence="2" key="1">
    <citation type="submission" date="2021-12" db="EMBL/GenBank/DDBJ databases">
        <authorList>
            <person name="King R."/>
        </authorList>
    </citation>
    <scope>NUCLEOTIDE SEQUENCE</scope>
</reference>
<dbReference type="InterPro" id="IPR021633">
    <property type="entry name" value="Argos"/>
</dbReference>
<protein>
    <recommendedName>
        <fullName evidence="4">Protein giant-lens</fullName>
    </recommendedName>
</protein>
<proteinExistence type="predicted"/>
<sequence>MQVLATFLLVWLVGGVRAVIRTPLEAFRPSGEIHIKRPDKLPLLPHRRTTLPPKSGLKILYQIGGIRSTSIQDARGLYSFETDASSNLGRDTLESLHCEVVSEEDLPLCRARQVCSKVDLYDASQPWIERKCRCLGHRPCSSELIPDDNHTLADKTTLYKTCEPVKRLPKCRYFKEAAWTIFSYPDSNATQQIVNCHCPKNSVTYLLKKIPYTTPSGEQGNQYQFACSPQSRLRCSRKEPCKLFSARRRHEQIDEVNANTICQCPRDHTCPRHHTEPGVLAGVTYAAEDIRTYHGYCMPEPPPDVYRFVGDKD</sequence>
<evidence type="ECO:0008006" key="4">
    <source>
        <dbReference type="Google" id="ProtNLM"/>
    </source>
</evidence>
<keyword evidence="3" id="KW-1185">Reference proteome</keyword>
<feature type="chain" id="PRO_5040187903" description="Protein giant-lens" evidence="1">
    <location>
        <begin position="19"/>
        <end position="313"/>
    </location>
</feature>
<gene>
    <name evidence="2" type="ORF">DIATSA_LOCUS8566</name>
</gene>
<accession>A0A9N9R617</accession>
<dbReference type="OrthoDB" id="8177523at2759"/>
<dbReference type="Proteomes" id="UP001153714">
    <property type="component" value="Chromosome 3"/>
</dbReference>
<name>A0A9N9R617_9NEOP</name>
<evidence type="ECO:0000313" key="2">
    <source>
        <dbReference type="EMBL" id="CAG9790919.1"/>
    </source>
</evidence>
<dbReference type="Gene3D" id="2.20.20.150">
    <property type="match status" value="1"/>
</dbReference>
<reference evidence="2" key="2">
    <citation type="submission" date="2022-10" db="EMBL/GenBank/DDBJ databases">
        <authorList>
            <consortium name="ENA_rothamsted_submissions"/>
            <consortium name="culmorum"/>
            <person name="King R."/>
        </authorList>
    </citation>
    <scope>NUCLEOTIDE SEQUENCE</scope>
</reference>